<evidence type="ECO:0008006" key="4">
    <source>
        <dbReference type="Google" id="ProtNLM"/>
    </source>
</evidence>
<gene>
    <name evidence="2" type="ORF">GGQ61_002668</name>
</gene>
<keyword evidence="1" id="KW-1133">Transmembrane helix</keyword>
<dbReference type="RefSeq" id="WP_183773477.1">
    <property type="nucleotide sequence ID" value="NZ_JACIDK010000003.1"/>
</dbReference>
<keyword evidence="3" id="KW-1185">Reference proteome</keyword>
<feature type="transmembrane region" description="Helical" evidence="1">
    <location>
        <begin position="20"/>
        <end position="44"/>
    </location>
</feature>
<evidence type="ECO:0000313" key="2">
    <source>
        <dbReference type="EMBL" id="MBB3891940.1"/>
    </source>
</evidence>
<organism evidence="2 3">
    <name type="scientific">Phenylobacterium haematophilum</name>
    <dbReference type="NCBI Taxonomy" id="98513"/>
    <lineage>
        <taxon>Bacteria</taxon>
        <taxon>Pseudomonadati</taxon>
        <taxon>Pseudomonadota</taxon>
        <taxon>Alphaproteobacteria</taxon>
        <taxon>Caulobacterales</taxon>
        <taxon>Caulobacteraceae</taxon>
        <taxon>Phenylobacterium</taxon>
    </lineage>
</organism>
<protein>
    <recommendedName>
        <fullName evidence="4">DUF2474 domain-containing protein</fullName>
    </recommendedName>
</protein>
<comment type="caution">
    <text evidence="2">The sequence shown here is derived from an EMBL/GenBank/DDBJ whole genome shotgun (WGS) entry which is preliminary data.</text>
</comment>
<dbReference type="AlphaFoldDB" id="A0A840A364"/>
<sequence length="46" mass="5378">MTRFSIQYEEPTPRKPPPSGWAILRVFMWTLLIASLGLWSWAMLAK</sequence>
<reference evidence="2 3" key="1">
    <citation type="submission" date="2020-08" db="EMBL/GenBank/DDBJ databases">
        <title>Genomic Encyclopedia of Type Strains, Phase IV (KMG-IV): sequencing the most valuable type-strain genomes for metagenomic binning, comparative biology and taxonomic classification.</title>
        <authorList>
            <person name="Goeker M."/>
        </authorList>
    </citation>
    <scope>NUCLEOTIDE SEQUENCE [LARGE SCALE GENOMIC DNA]</scope>
    <source>
        <strain evidence="2 3">DSM 21793</strain>
    </source>
</reference>
<keyword evidence="1" id="KW-0472">Membrane</keyword>
<dbReference type="Proteomes" id="UP000530564">
    <property type="component" value="Unassembled WGS sequence"/>
</dbReference>
<evidence type="ECO:0000313" key="3">
    <source>
        <dbReference type="Proteomes" id="UP000530564"/>
    </source>
</evidence>
<keyword evidence="1" id="KW-0812">Transmembrane</keyword>
<accession>A0A840A364</accession>
<dbReference type="EMBL" id="JACIDK010000003">
    <property type="protein sequence ID" value="MBB3891940.1"/>
    <property type="molecule type" value="Genomic_DNA"/>
</dbReference>
<evidence type="ECO:0000256" key="1">
    <source>
        <dbReference type="SAM" id="Phobius"/>
    </source>
</evidence>
<proteinExistence type="predicted"/>
<name>A0A840A364_9CAUL</name>